<sequence>MSYKMIALDLDDTLLRDDLSISNRTKDALMHAQEMGIKVVLASGRPTFGMMPIAKELRLADYGSYIISFNGGKVINCKSQEAIFSSGLSVTDVQKLYTISQREEVNILTYVGDEIITANEDAYTTIESNITGLPVKAVNDFPASIENQVVKVLMVGEPNKLAETEKKLQAELDEEFSVMRSKPYFLEFTEKGVTKATSINELIKRYGIKREEVIAIGDSYNDQEMIVFAGLGVAMDNAPDDIKAVADVVTDSNMNDGVAKIVEEYILNQKVETTSNT</sequence>
<dbReference type="InterPro" id="IPR036412">
    <property type="entry name" value="HAD-like_sf"/>
</dbReference>
<dbReference type="NCBIfam" id="TIGR00099">
    <property type="entry name" value="Cof-subfamily"/>
    <property type="match status" value="1"/>
</dbReference>
<dbReference type="PANTHER" id="PTHR10000">
    <property type="entry name" value="PHOSPHOSERINE PHOSPHATASE"/>
    <property type="match status" value="1"/>
</dbReference>
<protein>
    <submittedName>
        <fullName evidence="1">Cof-type HAD-IIB family hydrolase</fullName>
    </submittedName>
</protein>
<dbReference type="GO" id="GO:0000287">
    <property type="term" value="F:magnesium ion binding"/>
    <property type="evidence" value="ECO:0007669"/>
    <property type="project" value="TreeGrafter"/>
</dbReference>
<proteinExistence type="predicted"/>
<dbReference type="CDD" id="cd07516">
    <property type="entry name" value="HAD_Pase"/>
    <property type="match status" value="1"/>
</dbReference>
<dbReference type="InterPro" id="IPR000150">
    <property type="entry name" value="Cof"/>
</dbReference>
<organism evidence="1 2">
    <name type="scientific">Aquibacillus koreensis</name>
    <dbReference type="NCBI Taxonomy" id="279446"/>
    <lineage>
        <taxon>Bacteria</taxon>
        <taxon>Bacillati</taxon>
        <taxon>Bacillota</taxon>
        <taxon>Bacilli</taxon>
        <taxon>Bacillales</taxon>
        <taxon>Bacillaceae</taxon>
        <taxon>Aquibacillus</taxon>
    </lineage>
</organism>
<reference evidence="1" key="1">
    <citation type="submission" date="2022-06" db="EMBL/GenBank/DDBJ databases">
        <title>Aquibacillus sp. a new bacterium isolated from soil saline samples.</title>
        <authorList>
            <person name="Galisteo C."/>
            <person name="De La Haba R."/>
            <person name="Sanchez-Porro C."/>
            <person name="Ventosa A."/>
        </authorList>
    </citation>
    <scope>NUCLEOTIDE SEQUENCE</scope>
    <source>
        <strain evidence="1">JCM 12387</strain>
    </source>
</reference>
<dbReference type="Gene3D" id="3.40.50.1000">
    <property type="entry name" value="HAD superfamily/HAD-like"/>
    <property type="match status" value="1"/>
</dbReference>
<dbReference type="PANTHER" id="PTHR10000:SF8">
    <property type="entry name" value="HAD SUPERFAMILY HYDROLASE-LIKE, TYPE 3"/>
    <property type="match status" value="1"/>
</dbReference>
<dbReference type="SFLD" id="SFLDG01140">
    <property type="entry name" value="C2.B:_Phosphomannomutase_and_P"/>
    <property type="match status" value="1"/>
</dbReference>
<dbReference type="SFLD" id="SFLDG01144">
    <property type="entry name" value="C2.B.4:_PGP_Like"/>
    <property type="match status" value="1"/>
</dbReference>
<dbReference type="SUPFAM" id="SSF56784">
    <property type="entry name" value="HAD-like"/>
    <property type="match status" value="1"/>
</dbReference>
<evidence type="ECO:0000313" key="2">
    <source>
        <dbReference type="Proteomes" id="UP001145072"/>
    </source>
</evidence>
<name>A0A9X3WMG7_9BACI</name>
<dbReference type="InterPro" id="IPR023214">
    <property type="entry name" value="HAD_sf"/>
</dbReference>
<dbReference type="RefSeq" id="WP_259870577.1">
    <property type="nucleotide sequence ID" value="NZ_JAMQJZ010000003.1"/>
</dbReference>
<dbReference type="Proteomes" id="UP001145072">
    <property type="component" value="Unassembled WGS sequence"/>
</dbReference>
<dbReference type="SFLD" id="SFLDS00003">
    <property type="entry name" value="Haloacid_Dehalogenase"/>
    <property type="match status" value="1"/>
</dbReference>
<dbReference type="NCBIfam" id="TIGR01484">
    <property type="entry name" value="HAD-SF-IIB"/>
    <property type="match status" value="1"/>
</dbReference>
<dbReference type="AlphaFoldDB" id="A0A9X3WMG7"/>
<accession>A0A9X3WMG7</accession>
<dbReference type="Gene3D" id="3.30.1240.10">
    <property type="match status" value="1"/>
</dbReference>
<keyword evidence="1" id="KW-0378">Hydrolase</keyword>
<dbReference type="EMBL" id="JAMQJZ010000003">
    <property type="protein sequence ID" value="MDC3419959.1"/>
    <property type="molecule type" value="Genomic_DNA"/>
</dbReference>
<dbReference type="InterPro" id="IPR006379">
    <property type="entry name" value="HAD-SF_hydro_IIB"/>
</dbReference>
<keyword evidence="2" id="KW-1185">Reference proteome</keyword>
<dbReference type="Pfam" id="PF08282">
    <property type="entry name" value="Hydrolase_3"/>
    <property type="match status" value="1"/>
</dbReference>
<evidence type="ECO:0000313" key="1">
    <source>
        <dbReference type="EMBL" id="MDC3419959.1"/>
    </source>
</evidence>
<dbReference type="PROSITE" id="PS01229">
    <property type="entry name" value="COF_2"/>
    <property type="match status" value="1"/>
</dbReference>
<gene>
    <name evidence="1" type="ORF">NC661_06195</name>
</gene>
<dbReference type="GO" id="GO:0005829">
    <property type="term" value="C:cytosol"/>
    <property type="evidence" value="ECO:0007669"/>
    <property type="project" value="TreeGrafter"/>
</dbReference>
<dbReference type="GO" id="GO:0016791">
    <property type="term" value="F:phosphatase activity"/>
    <property type="evidence" value="ECO:0007669"/>
    <property type="project" value="UniProtKB-ARBA"/>
</dbReference>
<comment type="caution">
    <text evidence="1">The sequence shown here is derived from an EMBL/GenBank/DDBJ whole genome shotgun (WGS) entry which is preliminary data.</text>
</comment>